<evidence type="ECO:0000313" key="1">
    <source>
        <dbReference type="EMBL" id="CAD8119913.1"/>
    </source>
</evidence>
<dbReference type="Proteomes" id="UP000692954">
    <property type="component" value="Unassembled WGS sequence"/>
</dbReference>
<dbReference type="EMBL" id="CAJJDN010000123">
    <property type="protein sequence ID" value="CAD8119913.1"/>
    <property type="molecule type" value="Genomic_DNA"/>
</dbReference>
<sequence>MKPLLIKMSKQKYSRQSKYYQKREDITIAYRIKTILHCDKILVVDQGKTKEFGQTKDLL</sequence>
<dbReference type="OrthoDB" id="442846at2759"/>
<dbReference type="AlphaFoldDB" id="A0A8S1QWY3"/>
<proteinExistence type="predicted"/>
<organism evidence="1 2">
    <name type="scientific">Paramecium sonneborni</name>
    <dbReference type="NCBI Taxonomy" id="65129"/>
    <lineage>
        <taxon>Eukaryota</taxon>
        <taxon>Sar</taxon>
        <taxon>Alveolata</taxon>
        <taxon>Ciliophora</taxon>
        <taxon>Intramacronucleata</taxon>
        <taxon>Oligohymenophorea</taxon>
        <taxon>Peniculida</taxon>
        <taxon>Parameciidae</taxon>
        <taxon>Paramecium</taxon>
    </lineage>
</organism>
<accession>A0A8S1QWY3</accession>
<comment type="caution">
    <text evidence="1">The sequence shown here is derived from an EMBL/GenBank/DDBJ whole genome shotgun (WGS) entry which is preliminary data.</text>
</comment>
<name>A0A8S1QWY3_9CILI</name>
<evidence type="ECO:0000313" key="2">
    <source>
        <dbReference type="Proteomes" id="UP000692954"/>
    </source>
</evidence>
<gene>
    <name evidence="1" type="ORF">PSON_ATCC_30995.1.T1230093</name>
</gene>
<protein>
    <submittedName>
        <fullName evidence="1">Uncharacterized protein</fullName>
    </submittedName>
</protein>
<keyword evidence="2" id="KW-1185">Reference proteome</keyword>
<reference evidence="1" key="1">
    <citation type="submission" date="2021-01" db="EMBL/GenBank/DDBJ databases">
        <authorList>
            <consortium name="Genoscope - CEA"/>
            <person name="William W."/>
        </authorList>
    </citation>
    <scope>NUCLEOTIDE SEQUENCE</scope>
</reference>